<proteinExistence type="predicted"/>
<dbReference type="CDD" id="cd13531">
    <property type="entry name" value="PBP2_MxaJ"/>
    <property type="match status" value="1"/>
</dbReference>
<dbReference type="PANTHER" id="PTHR35936">
    <property type="entry name" value="MEMBRANE-BOUND LYTIC MUREIN TRANSGLYCOSYLASE F"/>
    <property type="match status" value="1"/>
</dbReference>
<evidence type="ECO:0000313" key="4">
    <source>
        <dbReference type="EMBL" id="ACT49983.1"/>
    </source>
</evidence>
<gene>
    <name evidence="4" type="ordered locus">Msip34_0735</name>
</gene>
<accession>C6XAQ1</accession>
<dbReference type="SUPFAM" id="SSF53850">
    <property type="entry name" value="Periplasmic binding protein-like II"/>
    <property type="match status" value="1"/>
</dbReference>
<feature type="signal peptide" evidence="2">
    <location>
        <begin position="1"/>
        <end position="24"/>
    </location>
</feature>
<organism evidence="4 5">
    <name type="scientific">Methylovorus glucosotrophus (strain SIP3-4)</name>
    <dbReference type="NCBI Taxonomy" id="582744"/>
    <lineage>
        <taxon>Bacteria</taxon>
        <taxon>Pseudomonadati</taxon>
        <taxon>Pseudomonadota</taxon>
        <taxon>Betaproteobacteria</taxon>
        <taxon>Nitrosomonadales</taxon>
        <taxon>Methylophilaceae</taxon>
        <taxon>Methylovorus</taxon>
    </lineage>
</organism>
<evidence type="ECO:0000313" key="5">
    <source>
        <dbReference type="Proteomes" id="UP000002743"/>
    </source>
</evidence>
<evidence type="ECO:0000259" key="3">
    <source>
        <dbReference type="SMART" id="SM00062"/>
    </source>
</evidence>
<dbReference type="PANTHER" id="PTHR35936:SF17">
    <property type="entry name" value="ARGININE-BINDING EXTRACELLULAR PROTEIN ARTP"/>
    <property type="match status" value="1"/>
</dbReference>
<dbReference type="Gene3D" id="3.40.190.10">
    <property type="entry name" value="Periplasmic binding protein-like II"/>
    <property type="match status" value="2"/>
</dbReference>
<dbReference type="GO" id="GO:0042597">
    <property type="term" value="C:periplasmic space"/>
    <property type="evidence" value="ECO:0007669"/>
    <property type="project" value="InterPro"/>
</dbReference>
<dbReference type="eggNOG" id="COG0834">
    <property type="taxonomic scope" value="Bacteria"/>
</dbReference>
<dbReference type="AlphaFoldDB" id="C6XAQ1"/>
<dbReference type="STRING" id="582744.Msip34_0735"/>
<feature type="chain" id="PRO_5002973829" evidence="2">
    <location>
        <begin position="25"/>
        <end position="288"/>
    </location>
</feature>
<dbReference type="Proteomes" id="UP000002743">
    <property type="component" value="Chromosome"/>
</dbReference>
<evidence type="ECO:0000256" key="2">
    <source>
        <dbReference type="SAM" id="SignalP"/>
    </source>
</evidence>
<dbReference type="OrthoDB" id="176845at2"/>
<dbReference type="EMBL" id="CP001674">
    <property type="protein sequence ID" value="ACT49983.1"/>
    <property type="molecule type" value="Genomic_DNA"/>
</dbReference>
<keyword evidence="5" id="KW-1185">Reference proteome</keyword>
<dbReference type="GO" id="GO:0046170">
    <property type="term" value="P:methanol catabolic process"/>
    <property type="evidence" value="ECO:0007669"/>
    <property type="project" value="InterPro"/>
</dbReference>
<name>C6XAQ1_METGS</name>
<dbReference type="NCBIfam" id="TIGR03870">
    <property type="entry name" value="ABC_MoxJ"/>
    <property type="match status" value="1"/>
</dbReference>
<protein>
    <submittedName>
        <fullName evidence="4">Extracellular solute-binding protein family 3</fullName>
    </submittedName>
</protein>
<feature type="domain" description="Solute-binding protein family 3/N-terminal" evidence="3">
    <location>
        <begin position="37"/>
        <end position="278"/>
    </location>
</feature>
<dbReference type="InterPro" id="IPR001638">
    <property type="entry name" value="Solute-binding_3/MltF_N"/>
</dbReference>
<dbReference type="KEGG" id="mei:Msip34_0735"/>
<keyword evidence="1 2" id="KW-0732">Signal</keyword>
<dbReference type="SMART" id="SM00062">
    <property type="entry name" value="PBPb"/>
    <property type="match status" value="1"/>
</dbReference>
<evidence type="ECO:0000256" key="1">
    <source>
        <dbReference type="ARBA" id="ARBA00022729"/>
    </source>
</evidence>
<sequence precursor="true">MKLIKWSVMFAIWASAFGGQTAMAQDNAQIKTKADSPLRICAGEDELPYSNTREEGFENRIADVLASELGRKVENVWWKDARYVVRDLLDKDKCDVIIGADENDPRVATTPAYYRSGYIFVYKKDKGDLGLTDWNSPYLKKSSTQIGWIPETPPEVMLVQIERFVDMFQYKAEISNYKSPRNHYIKYDPSRVVNDVVNGRLDVAVLWAPAAARYVKQSSVPLVEKLVVDNAKKSNGERVPHQFSVSVGVRKNDTELLKQIEQALVKRKGDIDAILKAEGIPLLPTTKP</sequence>
<dbReference type="InterPro" id="IPR022455">
    <property type="entry name" value="Methanol_oxidation_MoxJ"/>
</dbReference>
<reference evidence="5" key="1">
    <citation type="submission" date="2009-07" db="EMBL/GenBank/DDBJ databases">
        <title>Complete sequence of chromosome of Methylovorus sp. SIP3-4.</title>
        <authorList>
            <person name="Lucas S."/>
            <person name="Copeland A."/>
            <person name="Lapidus A."/>
            <person name="Glavina del Rio T."/>
            <person name="Tice H."/>
            <person name="Bruce D."/>
            <person name="Goodwin L."/>
            <person name="Pitluck S."/>
            <person name="Clum A."/>
            <person name="Larimer F."/>
            <person name="Land M."/>
            <person name="Hauser L."/>
            <person name="Kyrpides N."/>
            <person name="Mikhailova N."/>
            <person name="Kayluzhnaya M."/>
            <person name="Chistoserdova L."/>
        </authorList>
    </citation>
    <scope>NUCLEOTIDE SEQUENCE [LARGE SCALE GENOMIC DNA]</scope>
    <source>
        <strain evidence="5">SIP3-4</strain>
    </source>
</reference>
<reference evidence="4 5" key="2">
    <citation type="journal article" date="2011" name="J. Bacteriol.">
        <title>Genomes of three methylotrophs from a single niche uncover genetic and metabolic divergence of Methylophilaceae.</title>
        <authorList>
            <person name="Lapidus A."/>
            <person name="Clum A."/>
            <person name="Labutti K."/>
            <person name="Kaluzhnaya M.G."/>
            <person name="Lim S."/>
            <person name="Beck D.A."/>
            <person name="Glavina Del Rio T."/>
            <person name="Nolan M."/>
            <person name="Mavromatis K."/>
            <person name="Huntemann M."/>
            <person name="Lucas S."/>
            <person name="Lidstrom M.E."/>
            <person name="Ivanova N."/>
            <person name="Chistoserdova L."/>
        </authorList>
    </citation>
    <scope>NUCLEOTIDE SEQUENCE [LARGE SCALE GENOMIC DNA]</scope>
    <source>
        <strain evidence="4 5">SIP3-4</strain>
    </source>
</reference>
<dbReference type="HOGENOM" id="CLU_056715_0_0_4"/>
<dbReference type="RefSeq" id="WP_013441567.1">
    <property type="nucleotide sequence ID" value="NC_012969.1"/>
</dbReference>
<dbReference type="Pfam" id="PF00497">
    <property type="entry name" value="SBP_bac_3"/>
    <property type="match status" value="1"/>
</dbReference>